<keyword evidence="4" id="KW-1185">Reference proteome</keyword>
<evidence type="ECO:0000313" key="3">
    <source>
        <dbReference type="EMBL" id="VUZ45648.1"/>
    </source>
</evidence>
<name>A0A564YED2_HYMDI</name>
<reference evidence="2 4" key="1">
    <citation type="submission" date="2019-07" db="EMBL/GenBank/DDBJ databases">
        <authorList>
            <person name="Jastrzebski P J."/>
            <person name="Paukszto L."/>
            <person name="Jastrzebski P J."/>
        </authorList>
    </citation>
    <scope>NUCLEOTIDE SEQUENCE [LARGE SCALE GENOMIC DNA]</scope>
    <source>
        <strain evidence="2 4">WMS-il1</strain>
    </source>
</reference>
<dbReference type="AlphaFoldDB" id="A0A564YED2"/>
<accession>A0A564YED2</accession>
<dbReference type="EMBL" id="CABIJS010000178">
    <property type="protein sequence ID" value="VUZ45648.1"/>
    <property type="molecule type" value="Genomic_DNA"/>
</dbReference>
<evidence type="ECO:0000313" key="1">
    <source>
        <dbReference type="EMBL" id="VUZ38737.1"/>
    </source>
</evidence>
<dbReference type="EMBL" id="CABIJS010000006">
    <property type="protein sequence ID" value="VUZ38737.1"/>
    <property type="molecule type" value="Genomic_DNA"/>
</dbReference>
<organism evidence="2 4">
    <name type="scientific">Hymenolepis diminuta</name>
    <name type="common">Rat tapeworm</name>
    <dbReference type="NCBI Taxonomy" id="6216"/>
    <lineage>
        <taxon>Eukaryota</taxon>
        <taxon>Metazoa</taxon>
        <taxon>Spiralia</taxon>
        <taxon>Lophotrochozoa</taxon>
        <taxon>Platyhelminthes</taxon>
        <taxon>Cestoda</taxon>
        <taxon>Eucestoda</taxon>
        <taxon>Cyclophyllidea</taxon>
        <taxon>Hymenolepididae</taxon>
        <taxon>Hymenolepis</taxon>
    </lineage>
</organism>
<dbReference type="Proteomes" id="UP000321570">
    <property type="component" value="Unassembled WGS sequence"/>
</dbReference>
<dbReference type="EMBL" id="CABIJS010000178">
    <property type="protein sequence ID" value="VUZ45645.1"/>
    <property type="molecule type" value="Genomic_DNA"/>
</dbReference>
<gene>
    <name evidence="1" type="ORF">WMSIL1_LOCUS157</name>
    <name evidence="3" type="ORF">WMSIL1_LOCUS5598</name>
    <name evidence="2" type="ORF">WMSIL1_LOCUS5599</name>
</gene>
<evidence type="ECO:0000313" key="4">
    <source>
        <dbReference type="Proteomes" id="UP000321570"/>
    </source>
</evidence>
<sequence>MQVVLSPGFAWQVTYTAKKLIPSMLCRIFNTSTAGVCLLTIPTNVNPECSSKQLRITFFHRHLKGNEL</sequence>
<protein>
    <submittedName>
        <fullName evidence="2">Uncharacterized protein</fullName>
    </submittedName>
</protein>
<proteinExistence type="predicted"/>
<evidence type="ECO:0000313" key="2">
    <source>
        <dbReference type="EMBL" id="VUZ45645.1"/>
    </source>
</evidence>